<feature type="domain" description="Glycoside hydrolase family 38 N-terminal" evidence="1">
    <location>
        <begin position="7"/>
        <end position="189"/>
    </location>
</feature>
<gene>
    <name evidence="2" type="ORF">MUG84_17810</name>
</gene>
<dbReference type="GO" id="GO:0004559">
    <property type="term" value="F:alpha-mannosidase activity"/>
    <property type="evidence" value="ECO:0007669"/>
    <property type="project" value="InterPro"/>
</dbReference>
<proteinExistence type="predicted"/>
<dbReference type="Pfam" id="PF01074">
    <property type="entry name" value="Glyco_hydro_38N"/>
    <property type="match status" value="1"/>
</dbReference>
<dbReference type="SUPFAM" id="SSF88713">
    <property type="entry name" value="Glycoside hydrolase/deacetylase"/>
    <property type="match status" value="1"/>
</dbReference>
<dbReference type="InterPro" id="IPR011330">
    <property type="entry name" value="Glyco_hydro/deAcase_b/a-brl"/>
</dbReference>
<organism evidence="2 3">
    <name type="scientific">Paenibacillus mangrovi</name>
    <dbReference type="NCBI Taxonomy" id="2931978"/>
    <lineage>
        <taxon>Bacteria</taxon>
        <taxon>Bacillati</taxon>
        <taxon>Bacillota</taxon>
        <taxon>Bacilli</taxon>
        <taxon>Bacillales</taxon>
        <taxon>Paenibacillaceae</taxon>
        <taxon>Paenibacillus</taxon>
    </lineage>
</organism>
<protein>
    <submittedName>
        <fullName evidence="2">DUF5054 domain-containing protein</fullName>
    </submittedName>
</protein>
<dbReference type="EMBL" id="JALIRP010000007">
    <property type="protein sequence ID" value="MCJ8013582.1"/>
    <property type="molecule type" value="Genomic_DNA"/>
</dbReference>
<dbReference type="GO" id="GO:0006013">
    <property type="term" value="P:mannose metabolic process"/>
    <property type="evidence" value="ECO:0007669"/>
    <property type="project" value="InterPro"/>
</dbReference>
<evidence type="ECO:0000313" key="3">
    <source>
        <dbReference type="Proteomes" id="UP001139347"/>
    </source>
</evidence>
<dbReference type="Pfam" id="PF16477">
    <property type="entry name" value="DUF5054"/>
    <property type="match status" value="1"/>
</dbReference>
<dbReference type="AlphaFoldDB" id="A0A9X1WQL6"/>
<dbReference type="InterPro" id="IPR032482">
    <property type="entry name" value="DUF5054"/>
</dbReference>
<name>A0A9X1WQL6_9BACL</name>
<dbReference type="RefSeq" id="WP_244727192.1">
    <property type="nucleotide sequence ID" value="NZ_JALIRP010000007.1"/>
</dbReference>
<dbReference type="InterPro" id="IPR000602">
    <property type="entry name" value="Glyco_hydro_38_N"/>
</dbReference>
<evidence type="ECO:0000313" key="2">
    <source>
        <dbReference type="EMBL" id="MCJ8013582.1"/>
    </source>
</evidence>
<dbReference type="Proteomes" id="UP001139347">
    <property type="component" value="Unassembled WGS sequence"/>
</dbReference>
<evidence type="ECO:0000259" key="1">
    <source>
        <dbReference type="Pfam" id="PF01074"/>
    </source>
</evidence>
<comment type="caution">
    <text evidence="2">The sequence shown here is derived from an EMBL/GenBank/DDBJ whole genome shotgun (WGS) entry which is preliminary data.</text>
</comment>
<dbReference type="CDD" id="cd10791">
    <property type="entry name" value="GH38N_AMII_like_1"/>
    <property type="match status" value="1"/>
</dbReference>
<dbReference type="InterPro" id="IPR027291">
    <property type="entry name" value="Glyco_hydro_38_N_sf"/>
</dbReference>
<keyword evidence="3" id="KW-1185">Reference proteome</keyword>
<accession>A0A9X1WQL6</accession>
<sequence length="706" mass="81187">MENQPHHIHVVFKTHLDIGYTDLAEHVVSRYMSVFFPKAIEAAEYFAEHKEKGEFVWTTGSWLIDYLLKHGSESEKSKTEEAIRKGYLTWHGLPFTTYTELFDPQLLKYSLGISSALDQRFGKKTIAAKMTDVPGHTRSMITYLAKAGIKYLHLGVNASSHVPHVPDLFLWRNKDGSEIIVQYSKDYGDSIRVEGLSDMLYFAHTHDNHGPSSVQQIEDEFAQLRRSYPDAIIKASTLDQYAEKIWALRDTLPVVEEEIGDTWIHGASTDPYKLAAYRELLRLKSKWLNEGSLKETDDEYAAFCDELIMIPEHTWGMDIKRYLADYAHYDKDDFQRARKNDKTNVSLNPQVYRFLEENSRAEIIEMFGDEATAKLEARSYGLMEKSWQEQRDYLEKAVNALSTERKKEAESALEALQPKKISVIDGTSELIIDQAYQLGSFQVIFSDDGSVIGLQDQTGKQWASPKNRIGLFTYETFAQADYDRWYQEYHVRWDKTHFWVVGDFGKPGMDLTKQWIKHQSVTPKLVSLTHQQSVEKDTVCAKLIMPKEAVEQMGGPREIIIEYVFPADESIVECKLMWFGKDAYRLPEASWMTFNPVVNNCNLWELDKIGQLISPLEVVQGGNRNMHAVHEGMYYRGADGEVTIETLDAALVSPGERRLLQFDHSFAPLTGGMHVNLHNNVWGTNFPAWYEEDALFRFKLSFTSYL</sequence>
<dbReference type="Gene3D" id="3.20.110.10">
    <property type="entry name" value="Glycoside hydrolase 38, N terminal domain"/>
    <property type="match status" value="1"/>
</dbReference>
<reference evidence="2" key="1">
    <citation type="submission" date="2022-04" db="EMBL/GenBank/DDBJ databases">
        <title>Paenibacillus mangrovi sp. nov., a novel endophytic bacterium isolated from bark of Kandelia candel.</title>
        <authorList>
            <person name="Tuo L."/>
        </authorList>
    </citation>
    <scope>NUCLEOTIDE SEQUENCE</scope>
    <source>
        <strain evidence="2">KQZ6P-2</strain>
    </source>
</reference>